<evidence type="ECO:0000256" key="1">
    <source>
        <dbReference type="ARBA" id="ARBA00012486"/>
    </source>
</evidence>
<dbReference type="InterPro" id="IPR016135">
    <property type="entry name" value="UBQ-conjugating_enzyme/RWD"/>
</dbReference>
<keyword evidence="10" id="KW-1185">Reference proteome</keyword>
<keyword evidence="3 7" id="KW-0547">Nucleotide-binding</keyword>
<comment type="similarity">
    <text evidence="7">Belongs to the ubiquitin-conjugating enzyme family.</text>
</comment>
<dbReference type="Proteomes" id="UP000886653">
    <property type="component" value="Unassembled WGS sequence"/>
</dbReference>
<evidence type="ECO:0000256" key="3">
    <source>
        <dbReference type="ARBA" id="ARBA00022741"/>
    </source>
</evidence>
<dbReference type="GO" id="GO:0061631">
    <property type="term" value="F:ubiquitin conjugating enzyme activity"/>
    <property type="evidence" value="ECO:0007669"/>
    <property type="project" value="UniProtKB-EC"/>
</dbReference>
<evidence type="ECO:0000256" key="7">
    <source>
        <dbReference type="RuleBase" id="RU362109"/>
    </source>
</evidence>
<proteinExistence type="inferred from homology"/>
<evidence type="ECO:0000313" key="10">
    <source>
        <dbReference type="Proteomes" id="UP000886653"/>
    </source>
</evidence>
<dbReference type="AlphaFoldDB" id="A0A9P6ND53"/>
<feature type="domain" description="UBC core" evidence="8">
    <location>
        <begin position="2"/>
        <end position="149"/>
    </location>
</feature>
<dbReference type="OrthoDB" id="9978460at2759"/>
<keyword evidence="2" id="KW-0808">Transferase</keyword>
<dbReference type="SMART" id="SM00212">
    <property type="entry name" value="UBCc"/>
    <property type="match status" value="1"/>
</dbReference>
<accession>A0A9P6ND53</accession>
<dbReference type="CDD" id="cd23815">
    <property type="entry name" value="UBCc_SpUBC14-like"/>
    <property type="match status" value="1"/>
</dbReference>
<name>A0A9P6ND53_9BASI</name>
<evidence type="ECO:0000259" key="8">
    <source>
        <dbReference type="PROSITE" id="PS50127"/>
    </source>
</evidence>
<dbReference type="InterPro" id="IPR023313">
    <property type="entry name" value="UBQ-conjugating_AS"/>
</dbReference>
<dbReference type="SUPFAM" id="SSF54495">
    <property type="entry name" value="UBC-like"/>
    <property type="match status" value="1"/>
</dbReference>
<reference evidence="9" key="1">
    <citation type="submission" date="2013-11" db="EMBL/GenBank/DDBJ databases">
        <title>Genome sequence of the fusiform rust pathogen reveals effectors for host alternation and coevolution with pine.</title>
        <authorList>
            <consortium name="DOE Joint Genome Institute"/>
            <person name="Smith K."/>
            <person name="Pendleton A."/>
            <person name="Kubisiak T."/>
            <person name="Anderson C."/>
            <person name="Salamov A."/>
            <person name="Aerts A."/>
            <person name="Riley R."/>
            <person name="Clum A."/>
            <person name="Lindquist E."/>
            <person name="Ence D."/>
            <person name="Campbell M."/>
            <person name="Kronenberg Z."/>
            <person name="Feau N."/>
            <person name="Dhillon B."/>
            <person name="Hamelin R."/>
            <person name="Burleigh J."/>
            <person name="Smith J."/>
            <person name="Yandell M."/>
            <person name="Nelson C."/>
            <person name="Grigoriev I."/>
            <person name="Davis J."/>
        </authorList>
    </citation>
    <scope>NUCLEOTIDE SEQUENCE</scope>
    <source>
        <strain evidence="9">G11</strain>
    </source>
</reference>
<dbReference type="FunFam" id="3.10.110.10:FF:000060">
    <property type="entry name" value="Ubiquitin conjugating enzyme (UbcB)"/>
    <property type="match status" value="1"/>
</dbReference>
<evidence type="ECO:0000313" key="9">
    <source>
        <dbReference type="EMBL" id="KAG0143924.1"/>
    </source>
</evidence>
<dbReference type="GO" id="GO:0005524">
    <property type="term" value="F:ATP binding"/>
    <property type="evidence" value="ECO:0007669"/>
    <property type="project" value="UniProtKB-UniRule"/>
</dbReference>
<dbReference type="EMBL" id="MU167307">
    <property type="protein sequence ID" value="KAG0143924.1"/>
    <property type="molecule type" value="Genomic_DNA"/>
</dbReference>
<gene>
    <name evidence="9" type="ORF">CROQUDRAFT_660640</name>
</gene>
<comment type="caution">
    <text evidence="9">The sequence shown here is derived from an EMBL/GenBank/DDBJ whole genome shotgun (WGS) entry which is preliminary data.</text>
</comment>
<sequence length="149" mass="16555">MSANRRIAKEYADLQSNPVDNVTMEPDESNVLHWTGSITGPADSPYQGGRFKIEATFPLEYPFKAPTIKFLTRIYHPNITQEGLLCVGILKADAWKPSVRIEHVLRTIVNLLVEPNPDDAIVASVAEQYVKDRPAFLAAARESVGKYAT</sequence>
<dbReference type="InterPro" id="IPR000608">
    <property type="entry name" value="UBC"/>
</dbReference>
<keyword evidence="4 7" id="KW-0833">Ubl conjugation pathway</keyword>
<evidence type="ECO:0000256" key="4">
    <source>
        <dbReference type="ARBA" id="ARBA00022786"/>
    </source>
</evidence>
<dbReference type="PANTHER" id="PTHR24067">
    <property type="entry name" value="UBIQUITIN-CONJUGATING ENZYME E2"/>
    <property type="match status" value="1"/>
</dbReference>
<dbReference type="Pfam" id="PF00179">
    <property type="entry name" value="UQ_con"/>
    <property type="match status" value="1"/>
</dbReference>
<dbReference type="PROSITE" id="PS50127">
    <property type="entry name" value="UBC_2"/>
    <property type="match status" value="1"/>
</dbReference>
<dbReference type="InterPro" id="IPR050113">
    <property type="entry name" value="Ub_conjugating_enzyme"/>
</dbReference>
<evidence type="ECO:0000256" key="2">
    <source>
        <dbReference type="ARBA" id="ARBA00022679"/>
    </source>
</evidence>
<keyword evidence="5 7" id="KW-0067">ATP-binding</keyword>
<evidence type="ECO:0000256" key="6">
    <source>
        <dbReference type="PROSITE-ProRule" id="PRU10133"/>
    </source>
</evidence>
<protein>
    <recommendedName>
        <fullName evidence="1">E2 ubiquitin-conjugating enzyme</fullName>
        <ecNumber evidence="1">2.3.2.23</ecNumber>
    </recommendedName>
</protein>
<organism evidence="9 10">
    <name type="scientific">Cronartium quercuum f. sp. fusiforme G11</name>
    <dbReference type="NCBI Taxonomy" id="708437"/>
    <lineage>
        <taxon>Eukaryota</taxon>
        <taxon>Fungi</taxon>
        <taxon>Dikarya</taxon>
        <taxon>Basidiomycota</taxon>
        <taxon>Pucciniomycotina</taxon>
        <taxon>Pucciniomycetes</taxon>
        <taxon>Pucciniales</taxon>
        <taxon>Coleosporiaceae</taxon>
        <taxon>Cronartium</taxon>
    </lineage>
</organism>
<evidence type="ECO:0000256" key="5">
    <source>
        <dbReference type="ARBA" id="ARBA00022840"/>
    </source>
</evidence>
<dbReference type="Gene3D" id="3.10.110.10">
    <property type="entry name" value="Ubiquitin Conjugating Enzyme"/>
    <property type="match status" value="1"/>
</dbReference>
<dbReference type="PROSITE" id="PS00183">
    <property type="entry name" value="UBC_1"/>
    <property type="match status" value="1"/>
</dbReference>
<dbReference type="EC" id="2.3.2.23" evidence="1"/>
<feature type="active site" description="Glycyl thioester intermediate" evidence="6">
    <location>
        <position position="86"/>
    </location>
</feature>